<protein>
    <submittedName>
        <fullName evidence="2">Uncharacterized protein</fullName>
    </submittedName>
</protein>
<keyword evidence="1" id="KW-0175">Coiled coil</keyword>
<proteinExistence type="predicted"/>
<evidence type="ECO:0000256" key="1">
    <source>
        <dbReference type="SAM" id="Coils"/>
    </source>
</evidence>
<feature type="coiled-coil region" evidence="1">
    <location>
        <begin position="181"/>
        <end position="229"/>
    </location>
</feature>
<sequence>MSRATFPPITPNVKKLFADDYKTWWSKPHGNFLDGYLQNLVDAAGPISTKILEVAHQECSNVVPQTRNSFTPMGGKGSFPLNVDAHVSKKRSSQGESNSSHEDRCWKNQMVAEHYHEKGRKKVGKLSGSDVDCSSSFKEEVQVILDEMDGKDVDVSLWMKLLNWERLSNAMLEEHKKIEKVSSIRQSLSEIKEKIEKLRRKEKDLEILLEATEKEVEEAKLGVSTTEKDFDACNDADLLNSDD</sequence>
<organism evidence="2 3">
    <name type="scientific">Datura stramonium</name>
    <name type="common">Jimsonweed</name>
    <name type="synonym">Common thornapple</name>
    <dbReference type="NCBI Taxonomy" id="4076"/>
    <lineage>
        <taxon>Eukaryota</taxon>
        <taxon>Viridiplantae</taxon>
        <taxon>Streptophyta</taxon>
        <taxon>Embryophyta</taxon>
        <taxon>Tracheophyta</taxon>
        <taxon>Spermatophyta</taxon>
        <taxon>Magnoliopsida</taxon>
        <taxon>eudicotyledons</taxon>
        <taxon>Gunneridae</taxon>
        <taxon>Pentapetalae</taxon>
        <taxon>asterids</taxon>
        <taxon>lamiids</taxon>
        <taxon>Solanales</taxon>
        <taxon>Solanaceae</taxon>
        <taxon>Solanoideae</taxon>
        <taxon>Datureae</taxon>
        <taxon>Datura</taxon>
    </lineage>
</organism>
<dbReference type="Proteomes" id="UP000823775">
    <property type="component" value="Unassembled WGS sequence"/>
</dbReference>
<gene>
    <name evidence="2" type="ORF">HAX54_021497</name>
</gene>
<keyword evidence="3" id="KW-1185">Reference proteome</keyword>
<evidence type="ECO:0000313" key="3">
    <source>
        <dbReference type="Proteomes" id="UP000823775"/>
    </source>
</evidence>
<dbReference type="EMBL" id="JACEIK010002585">
    <property type="protein sequence ID" value="MCD9637946.1"/>
    <property type="molecule type" value="Genomic_DNA"/>
</dbReference>
<comment type="caution">
    <text evidence="2">The sequence shown here is derived from an EMBL/GenBank/DDBJ whole genome shotgun (WGS) entry which is preliminary data.</text>
</comment>
<name>A0ABS8UT08_DATST</name>
<evidence type="ECO:0000313" key="2">
    <source>
        <dbReference type="EMBL" id="MCD9637946.1"/>
    </source>
</evidence>
<accession>A0ABS8UT08</accession>
<reference evidence="2 3" key="1">
    <citation type="journal article" date="2021" name="BMC Genomics">
        <title>Datura genome reveals duplications of psychoactive alkaloid biosynthetic genes and high mutation rate following tissue culture.</title>
        <authorList>
            <person name="Rajewski A."/>
            <person name="Carter-House D."/>
            <person name="Stajich J."/>
            <person name="Litt A."/>
        </authorList>
    </citation>
    <scope>NUCLEOTIDE SEQUENCE [LARGE SCALE GENOMIC DNA]</scope>
    <source>
        <strain evidence="2">AR-01</strain>
    </source>
</reference>